<dbReference type="AlphaFoldDB" id="A0A4V3X9M7"/>
<feature type="domain" description="Major facilitator superfamily (MFS) profile" evidence="8">
    <location>
        <begin position="174"/>
        <end position="568"/>
    </location>
</feature>
<dbReference type="EMBL" id="SGPK01001053">
    <property type="protein sequence ID" value="THG94782.1"/>
    <property type="molecule type" value="Genomic_DNA"/>
</dbReference>
<evidence type="ECO:0000256" key="4">
    <source>
        <dbReference type="ARBA" id="ARBA00022692"/>
    </source>
</evidence>
<feature type="transmembrane region" description="Helical" evidence="7">
    <location>
        <begin position="424"/>
        <end position="445"/>
    </location>
</feature>
<comment type="similarity">
    <text evidence="2">Belongs to the major facilitator superfamily.</text>
</comment>
<evidence type="ECO:0000256" key="1">
    <source>
        <dbReference type="ARBA" id="ARBA00004127"/>
    </source>
</evidence>
<dbReference type="GO" id="GO:0016020">
    <property type="term" value="C:membrane"/>
    <property type="evidence" value="ECO:0007669"/>
    <property type="project" value="TreeGrafter"/>
</dbReference>
<evidence type="ECO:0000256" key="2">
    <source>
        <dbReference type="ARBA" id="ARBA00008335"/>
    </source>
</evidence>
<dbReference type="Gene3D" id="1.20.1250.20">
    <property type="entry name" value="MFS general substrate transporter like domains"/>
    <property type="match status" value="2"/>
</dbReference>
<feature type="transmembrane region" description="Helical" evidence="7">
    <location>
        <begin position="176"/>
        <end position="196"/>
    </location>
</feature>
<comment type="subcellular location">
    <subcellularLocation>
        <location evidence="1">Endomembrane system</location>
        <topology evidence="1">Multi-pass membrane protein</topology>
    </subcellularLocation>
</comment>
<feature type="transmembrane region" description="Helical" evidence="7">
    <location>
        <begin position="331"/>
        <end position="353"/>
    </location>
</feature>
<dbReference type="InterPro" id="IPR051788">
    <property type="entry name" value="MFS_Transporter"/>
</dbReference>
<dbReference type="Pfam" id="PF07690">
    <property type="entry name" value="MFS_1"/>
    <property type="match status" value="1"/>
</dbReference>
<dbReference type="GO" id="GO:0012505">
    <property type="term" value="C:endomembrane system"/>
    <property type="evidence" value="ECO:0007669"/>
    <property type="project" value="UniProtKB-SubCell"/>
</dbReference>
<keyword evidence="3" id="KW-0813">Transport</keyword>
<sequence>MIFDLVLKTWMEKYDIDVVSGLEEGRKGIDGVGAEGAWTEENFGTPSIRGEDVVVSTCLNFHSARICTWPAAGRPYCDDVMKDLFVIRTCLLPSSLSFMAALQEDITSRSSAAPASSPDDIALALDEKSLSNLEHAIPARDSLPAGNDSSPREFEHFQMQEPEPVVSRRLELLRQAACYFSFFMSGYNAGVTGTLLPSIEKIYHLSYSSVSLLFVSYCIGYLVSAFSSGWAIKKWGFGTVLAGTGVLMMIGVRSSLFIIINCAQLVSFPLMCFAFVIVGIGYSTQLGISNSYFCTLSHPMVRIGVLHSTYGFGAFASPLIASVFISRDVKLNYFYFTSLGLIVPSIIVSYFAFVHGNAYYHSLPEDPVIITAGASASKKESLKEVASRIEVWILSIFLLFYVGAEESIGGWIVSYMEVVRHGNASGAAWVASGFYLGIALGRMFLPVLNHIVGERRIVLVYIMIACVLQAVSWAVKSFVATAVATALIGLSISTFYPAAIHIASMLLPRRMHTTAMVVISSVGQSGSAIFPFVIGVISNKKGIWTVQPSIVALLAGQFVFWLLVPKVSRRIE</sequence>
<evidence type="ECO:0000256" key="3">
    <source>
        <dbReference type="ARBA" id="ARBA00022448"/>
    </source>
</evidence>
<feature type="transmembrane region" description="Helical" evidence="7">
    <location>
        <begin position="258"/>
        <end position="282"/>
    </location>
</feature>
<feature type="transmembrane region" description="Helical" evidence="7">
    <location>
        <begin position="457"/>
        <end position="475"/>
    </location>
</feature>
<feature type="transmembrane region" description="Helical" evidence="7">
    <location>
        <begin position="303"/>
        <end position="325"/>
    </location>
</feature>
<dbReference type="GO" id="GO:0022857">
    <property type="term" value="F:transmembrane transporter activity"/>
    <property type="evidence" value="ECO:0007669"/>
    <property type="project" value="InterPro"/>
</dbReference>
<feature type="transmembrane region" description="Helical" evidence="7">
    <location>
        <begin position="202"/>
        <end position="223"/>
    </location>
</feature>
<keyword evidence="5 7" id="KW-1133">Transmembrane helix</keyword>
<organism evidence="9 10">
    <name type="scientific">Phellinidium pouzarii</name>
    <dbReference type="NCBI Taxonomy" id="167371"/>
    <lineage>
        <taxon>Eukaryota</taxon>
        <taxon>Fungi</taxon>
        <taxon>Dikarya</taxon>
        <taxon>Basidiomycota</taxon>
        <taxon>Agaricomycotina</taxon>
        <taxon>Agaricomycetes</taxon>
        <taxon>Hymenochaetales</taxon>
        <taxon>Hymenochaetaceae</taxon>
        <taxon>Phellinidium</taxon>
    </lineage>
</organism>
<evidence type="ECO:0000256" key="7">
    <source>
        <dbReference type="SAM" id="Phobius"/>
    </source>
</evidence>
<proteinExistence type="inferred from homology"/>
<feature type="transmembrane region" description="Helical" evidence="7">
    <location>
        <begin position="481"/>
        <end position="503"/>
    </location>
</feature>
<evidence type="ECO:0000313" key="9">
    <source>
        <dbReference type="EMBL" id="THG94782.1"/>
    </source>
</evidence>
<keyword evidence="6 7" id="KW-0472">Membrane</keyword>
<evidence type="ECO:0000256" key="6">
    <source>
        <dbReference type="ARBA" id="ARBA00023136"/>
    </source>
</evidence>
<evidence type="ECO:0000313" key="10">
    <source>
        <dbReference type="Proteomes" id="UP000308199"/>
    </source>
</evidence>
<reference evidence="9 10" key="1">
    <citation type="submission" date="2019-02" db="EMBL/GenBank/DDBJ databases">
        <title>Genome sequencing of the rare red list fungi Phellinidium pouzarii.</title>
        <authorList>
            <person name="Buettner E."/>
            <person name="Kellner H."/>
        </authorList>
    </citation>
    <scope>NUCLEOTIDE SEQUENCE [LARGE SCALE GENOMIC DNA]</scope>
    <source>
        <strain evidence="9 10">DSM 108285</strain>
    </source>
</reference>
<evidence type="ECO:0000256" key="5">
    <source>
        <dbReference type="ARBA" id="ARBA00022989"/>
    </source>
</evidence>
<protein>
    <recommendedName>
        <fullName evidence="8">Major facilitator superfamily (MFS) profile domain-containing protein</fullName>
    </recommendedName>
</protein>
<accession>A0A4V3X9M7</accession>
<dbReference type="OrthoDB" id="413079at2759"/>
<dbReference type="SUPFAM" id="SSF103473">
    <property type="entry name" value="MFS general substrate transporter"/>
    <property type="match status" value="1"/>
</dbReference>
<dbReference type="PANTHER" id="PTHR23514">
    <property type="entry name" value="BYPASS OF STOP CODON PROTEIN 6"/>
    <property type="match status" value="1"/>
</dbReference>
<dbReference type="Proteomes" id="UP000308199">
    <property type="component" value="Unassembled WGS sequence"/>
</dbReference>
<keyword evidence="4 7" id="KW-0812">Transmembrane</keyword>
<dbReference type="InterPro" id="IPR036259">
    <property type="entry name" value="MFS_trans_sf"/>
</dbReference>
<dbReference type="PANTHER" id="PTHR23514:SF3">
    <property type="entry name" value="BYPASS OF STOP CODON PROTEIN 6"/>
    <property type="match status" value="1"/>
</dbReference>
<feature type="transmembrane region" description="Helical" evidence="7">
    <location>
        <begin position="235"/>
        <end position="252"/>
    </location>
</feature>
<comment type="caution">
    <text evidence="9">The sequence shown here is derived from an EMBL/GenBank/DDBJ whole genome shotgun (WGS) entry which is preliminary data.</text>
</comment>
<dbReference type="InterPro" id="IPR011701">
    <property type="entry name" value="MFS"/>
</dbReference>
<dbReference type="FunFam" id="1.20.1250.20:FF:000286">
    <property type="entry name" value="MFS efflux transporter"/>
    <property type="match status" value="1"/>
</dbReference>
<dbReference type="InterPro" id="IPR020846">
    <property type="entry name" value="MFS_dom"/>
</dbReference>
<dbReference type="PROSITE" id="PS50850">
    <property type="entry name" value="MFS"/>
    <property type="match status" value="1"/>
</dbReference>
<gene>
    <name evidence="9" type="ORF">EW145_g8077</name>
</gene>
<feature type="transmembrane region" description="Helical" evidence="7">
    <location>
        <begin position="543"/>
        <end position="564"/>
    </location>
</feature>
<feature type="transmembrane region" description="Helical" evidence="7">
    <location>
        <begin position="515"/>
        <end position="537"/>
    </location>
</feature>
<keyword evidence="10" id="KW-1185">Reference proteome</keyword>
<evidence type="ECO:0000259" key="8">
    <source>
        <dbReference type="PROSITE" id="PS50850"/>
    </source>
</evidence>
<name>A0A4V3X9M7_9AGAM</name>